<evidence type="ECO:0000313" key="2">
    <source>
        <dbReference type="Proteomes" id="UP000886501"/>
    </source>
</evidence>
<keyword evidence="2" id="KW-1185">Reference proteome</keyword>
<gene>
    <name evidence="1" type="ORF">BDM02DRAFT_3142161</name>
</gene>
<sequence length="491" mass="57672">MTSYLRVSGTRIVDSSGEEVILRGAGLGGWMNMENFISGYPGCEFQIREALAETIGKESSEYFFDQACRFLEAFFQDADAAFFKGLGLNCIRIPFNYHHFEDDQNPRVLKKDGFKHLDRVIDLCANHGIYTILDLHAAPSGQNTDWHSDNGGHVANFWNHKDHQDRAIWLWEHLAVHYKRNKWIAGYNPLNEPTEPEHTRLVEYYDRLYDAIRKIDAHHILFLDGNTFASDFTHFGDEYVKKWENTSYSIHDYSRFGFPASQEKYVGSDAQVRVLTKAYEKKREWLDKRGLCVWNGEWGPVYARKEYEGDATDEINDSRIHVLKDQLVLYNRDRISWSIWLYKDIGFQGMVYVSPETPYRTLFKDFLDRKHRLAVDAWGADDSRVRQIYQPLVDHIIEEIPPQYLNLYPWPVWKLVDRVTRLSRNILVAEFLVREWADHFKQLTKEDIKALAWSFSFENCLHRDRLNEALKENATRPEKLTPSFVEDSEGM</sequence>
<accession>A0ACB6ZIT9</accession>
<evidence type="ECO:0000313" key="1">
    <source>
        <dbReference type="EMBL" id="KAF9649705.1"/>
    </source>
</evidence>
<comment type="caution">
    <text evidence="1">The sequence shown here is derived from an EMBL/GenBank/DDBJ whole genome shotgun (WGS) entry which is preliminary data.</text>
</comment>
<name>A0ACB6ZIT9_THEGA</name>
<keyword evidence="1" id="KW-0378">Hydrolase</keyword>
<reference evidence="1" key="1">
    <citation type="submission" date="2019-10" db="EMBL/GenBank/DDBJ databases">
        <authorList>
            <consortium name="DOE Joint Genome Institute"/>
            <person name="Kuo A."/>
            <person name="Miyauchi S."/>
            <person name="Kiss E."/>
            <person name="Drula E."/>
            <person name="Kohler A."/>
            <person name="Sanchez-Garcia M."/>
            <person name="Andreopoulos B."/>
            <person name="Barry K.W."/>
            <person name="Bonito G."/>
            <person name="Buee M."/>
            <person name="Carver A."/>
            <person name="Chen C."/>
            <person name="Cichocki N."/>
            <person name="Clum A."/>
            <person name="Culley D."/>
            <person name="Crous P.W."/>
            <person name="Fauchery L."/>
            <person name="Girlanda M."/>
            <person name="Hayes R."/>
            <person name="Keri Z."/>
            <person name="Labutti K."/>
            <person name="Lipzen A."/>
            <person name="Lombard V."/>
            <person name="Magnuson J."/>
            <person name="Maillard F."/>
            <person name="Morin E."/>
            <person name="Murat C."/>
            <person name="Nolan M."/>
            <person name="Ohm R."/>
            <person name="Pangilinan J."/>
            <person name="Pereira M."/>
            <person name="Perotto S."/>
            <person name="Peter M."/>
            <person name="Riley R."/>
            <person name="Sitrit Y."/>
            <person name="Stielow B."/>
            <person name="Szollosi G."/>
            <person name="Zifcakova L."/>
            <person name="Stursova M."/>
            <person name="Spatafora J.W."/>
            <person name="Tedersoo L."/>
            <person name="Vaario L.-M."/>
            <person name="Yamada A."/>
            <person name="Yan M."/>
            <person name="Wang P."/>
            <person name="Xu J."/>
            <person name="Bruns T."/>
            <person name="Baldrian P."/>
            <person name="Vilgalys R."/>
            <person name="Henrissat B."/>
            <person name="Grigoriev I.V."/>
            <person name="Hibbett D."/>
            <person name="Nagy L.G."/>
            <person name="Martin F.M."/>
        </authorList>
    </citation>
    <scope>NUCLEOTIDE SEQUENCE</scope>
    <source>
        <strain evidence="1">P2</strain>
    </source>
</reference>
<proteinExistence type="predicted"/>
<dbReference type="Proteomes" id="UP000886501">
    <property type="component" value="Unassembled WGS sequence"/>
</dbReference>
<organism evidence="1 2">
    <name type="scientific">Thelephora ganbajun</name>
    <name type="common">Ganba fungus</name>
    <dbReference type="NCBI Taxonomy" id="370292"/>
    <lineage>
        <taxon>Eukaryota</taxon>
        <taxon>Fungi</taxon>
        <taxon>Dikarya</taxon>
        <taxon>Basidiomycota</taxon>
        <taxon>Agaricomycotina</taxon>
        <taxon>Agaricomycetes</taxon>
        <taxon>Thelephorales</taxon>
        <taxon>Thelephoraceae</taxon>
        <taxon>Thelephora</taxon>
    </lineage>
</organism>
<reference evidence="1" key="2">
    <citation type="journal article" date="2020" name="Nat. Commun.">
        <title>Large-scale genome sequencing of mycorrhizal fungi provides insights into the early evolution of symbiotic traits.</title>
        <authorList>
            <person name="Miyauchi S."/>
            <person name="Kiss E."/>
            <person name="Kuo A."/>
            <person name="Drula E."/>
            <person name="Kohler A."/>
            <person name="Sanchez-Garcia M."/>
            <person name="Morin E."/>
            <person name="Andreopoulos B."/>
            <person name="Barry K.W."/>
            <person name="Bonito G."/>
            <person name="Buee M."/>
            <person name="Carver A."/>
            <person name="Chen C."/>
            <person name="Cichocki N."/>
            <person name="Clum A."/>
            <person name="Culley D."/>
            <person name="Crous P.W."/>
            <person name="Fauchery L."/>
            <person name="Girlanda M."/>
            <person name="Hayes R.D."/>
            <person name="Keri Z."/>
            <person name="LaButti K."/>
            <person name="Lipzen A."/>
            <person name="Lombard V."/>
            <person name="Magnuson J."/>
            <person name="Maillard F."/>
            <person name="Murat C."/>
            <person name="Nolan M."/>
            <person name="Ohm R.A."/>
            <person name="Pangilinan J."/>
            <person name="Pereira M.F."/>
            <person name="Perotto S."/>
            <person name="Peter M."/>
            <person name="Pfister S."/>
            <person name="Riley R."/>
            <person name="Sitrit Y."/>
            <person name="Stielow J.B."/>
            <person name="Szollosi G."/>
            <person name="Zifcakova L."/>
            <person name="Stursova M."/>
            <person name="Spatafora J.W."/>
            <person name="Tedersoo L."/>
            <person name="Vaario L.M."/>
            <person name="Yamada A."/>
            <person name="Yan M."/>
            <person name="Wang P."/>
            <person name="Xu J."/>
            <person name="Bruns T."/>
            <person name="Baldrian P."/>
            <person name="Vilgalys R."/>
            <person name="Dunand C."/>
            <person name="Henrissat B."/>
            <person name="Grigoriev I.V."/>
            <person name="Hibbett D."/>
            <person name="Nagy L.G."/>
            <person name="Martin F.M."/>
        </authorList>
    </citation>
    <scope>NUCLEOTIDE SEQUENCE</scope>
    <source>
        <strain evidence="1">P2</strain>
    </source>
</reference>
<dbReference type="EMBL" id="MU117994">
    <property type="protein sequence ID" value="KAF9649705.1"/>
    <property type="molecule type" value="Genomic_DNA"/>
</dbReference>
<protein>
    <submittedName>
        <fullName evidence="1">Glycoside hydrolase</fullName>
    </submittedName>
</protein>